<comment type="caution">
    <text evidence="1">The sequence shown here is derived from an EMBL/GenBank/DDBJ whole genome shotgun (WGS) entry which is preliminary data.</text>
</comment>
<evidence type="ECO:0000313" key="2">
    <source>
        <dbReference type="Proteomes" id="UP001500936"/>
    </source>
</evidence>
<organism evidence="1 2">
    <name type="scientific">Nibrella viscosa</name>
    <dbReference type="NCBI Taxonomy" id="1084524"/>
    <lineage>
        <taxon>Bacteria</taxon>
        <taxon>Pseudomonadati</taxon>
        <taxon>Bacteroidota</taxon>
        <taxon>Cytophagia</taxon>
        <taxon>Cytophagales</taxon>
        <taxon>Spirosomataceae</taxon>
        <taxon>Nibrella</taxon>
    </lineage>
</organism>
<dbReference type="InterPro" id="IPR050703">
    <property type="entry name" value="Flavin_MAO"/>
</dbReference>
<name>A0ABP8KUG3_9BACT</name>
<gene>
    <name evidence="1" type="ORF">GCM10023187_47320</name>
</gene>
<keyword evidence="2" id="KW-1185">Reference proteome</keyword>
<proteinExistence type="predicted"/>
<dbReference type="Proteomes" id="UP001500936">
    <property type="component" value="Unassembled WGS sequence"/>
</dbReference>
<sequence>MLAANNWDKSKLDITVYQLGWRLGGKCASGRNLKAHARVEEHGIHFWFGAYHNSFRWIDDCYARLQQTGYKPKPWHEALIPCPSYIGYENLQMNRWDAWKISPHTWNIPPEKNLVPDSQHKDFTYYLADYVIAALKLIIQTVEEEKNNLVKIPKTVAQHLVEWLEEDHQNNTDKVVTRLKSVHDQFTRLAEINTFQKNHPLVTGLLNETETLLSFIGDVFSSYLEEHQILRRIFVIVDLGLTILNGLLTDNVFHQGLDSLNEIDFIQWLRSHGASEVTLSNTLVTSYYDGAFAYRDGDKRFPNSEAGTTLKGILVALLTNDKSMFFKFRGSMAEVVFTPYYLLLKEFGVKFKFFHKVKELHVSADKKRIDRIDIEKQVTLKSGDDKYDPLVDVKGIKCWPSEPKYDLIVEGEELEKRSQAENVNLESFWTAWTGKETVTLQDGKDFDEVIFGISVGSIPYLCTELIEANENWRRMVGAIETVPTQSLQLWTNRSASDLGWAFPDVSIYTTYHEPLSTCCMNPDLVALEDWPVNNTPKSVLFFTGVFRDAAQVPPPGFSVFPQYMYYRVAGQFIEFLVKHIEVPFPRVKPSRGLSQWFNWFLLHDSRPQMGINRLYSQYMRANIDPSERYVLSVTGSSKYRLKTDETGFENLYITGDWIATPLNSGCFEGAMMAGIATARAITKVPLTIIGEYAVKTHESE</sequence>
<evidence type="ECO:0000313" key="1">
    <source>
        <dbReference type="EMBL" id="GAA4416141.1"/>
    </source>
</evidence>
<reference evidence="2" key="1">
    <citation type="journal article" date="2019" name="Int. J. Syst. Evol. Microbiol.">
        <title>The Global Catalogue of Microorganisms (GCM) 10K type strain sequencing project: providing services to taxonomists for standard genome sequencing and annotation.</title>
        <authorList>
            <consortium name="The Broad Institute Genomics Platform"/>
            <consortium name="The Broad Institute Genome Sequencing Center for Infectious Disease"/>
            <person name="Wu L."/>
            <person name="Ma J."/>
        </authorList>
    </citation>
    <scope>NUCLEOTIDE SEQUENCE [LARGE SCALE GENOMIC DNA]</scope>
    <source>
        <strain evidence="2">JCM 17925</strain>
    </source>
</reference>
<protein>
    <submittedName>
        <fullName evidence="1">NAD(P)-binding protein</fullName>
    </submittedName>
</protein>
<dbReference type="InterPro" id="IPR036188">
    <property type="entry name" value="FAD/NAD-bd_sf"/>
</dbReference>
<accession>A0ABP8KUG3</accession>
<dbReference type="PANTHER" id="PTHR43563">
    <property type="entry name" value="AMINE OXIDASE"/>
    <property type="match status" value="1"/>
</dbReference>
<dbReference type="EMBL" id="BAABHB010000013">
    <property type="protein sequence ID" value="GAA4416141.1"/>
    <property type="molecule type" value="Genomic_DNA"/>
</dbReference>
<dbReference type="SUPFAM" id="SSF51905">
    <property type="entry name" value="FAD/NAD(P)-binding domain"/>
    <property type="match status" value="1"/>
</dbReference>
<dbReference type="PANTHER" id="PTHR43563:SF1">
    <property type="entry name" value="AMINE OXIDASE [FLAVIN-CONTAINING] B"/>
    <property type="match status" value="1"/>
</dbReference>